<dbReference type="RefSeq" id="WP_170031862.1">
    <property type="nucleotide sequence ID" value="NZ_JABDTL010000001.1"/>
</dbReference>
<name>A0A841GK36_9BACT</name>
<evidence type="ECO:0000313" key="2">
    <source>
        <dbReference type="Proteomes" id="UP000582837"/>
    </source>
</evidence>
<evidence type="ECO:0000313" key="1">
    <source>
        <dbReference type="EMBL" id="MBB6069081.1"/>
    </source>
</evidence>
<gene>
    <name evidence="1" type="ORF">HNQ61_000692</name>
</gene>
<sequence length="87" mass="8750">MVDMNEPGPASAAGTAQIRLSGVAVVQGEPQDADDAPHAELGALISRERRRQAEALAGAPIPEAGTGGRVNCVLCFGVGGRPEETAG</sequence>
<dbReference type="EMBL" id="JACHIA010000001">
    <property type="protein sequence ID" value="MBB6069081.1"/>
    <property type="molecule type" value="Genomic_DNA"/>
</dbReference>
<accession>A0A841GK36</accession>
<organism evidence="1 2">
    <name type="scientific">Longimicrobium terrae</name>
    <dbReference type="NCBI Taxonomy" id="1639882"/>
    <lineage>
        <taxon>Bacteria</taxon>
        <taxon>Pseudomonadati</taxon>
        <taxon>Gemmatimonadota</taxon>
        <taxon>Longimicrobiia</taxon>
        <taxon>Longimicrobiales</taxon>
        <taxon>Longimicrobiaceae</taxon>
        <taxon>Longimicrobium</taxon>
    </lineage>
</organism>
<proteinExistence type="predicted"/>
<dbReference type="AlphaFoldDB" id="A0A841GK36"/>
<dbReference type="Proteomes" id="UP000582837">
    <property type="component" value="Unassembled WGS sequence"/>
</dbReference>
<reference evidence="1 2" key="1">
    <citation type="submission" date="2020-08" db="EMBL/GenBank/DDBJ databases">
        <title>Genomic Encyclopedia of Type Strains, Phase IV (KMG-IV): sequencing the most valuable type-strain genomes for metagenomic binning, comparative biology and taxonomic classification.</title>
        <authorList>
            <person name="Goeker M."/>
        </authorList>
    </citation>
    <scope>NUCLEOTIDE SEQUENCE [LARGE SCALE GENOMIC DNA]</scope>
    <source>
        <strain evidence="1 2">DSM 29007</strain>
    </source>
</reference>
<protein>
    <submittedName>
        <fullName evidence="1">Uncharacterized protein</fullName>
    </submittedName>
</protein>
<comment type="caution">
    <text evidence="1">The sequence shown here is derived from an EMBL/GenBank/DDBJ whole genome shotgun (WGS) entry which is preliminary data.</text>
</comment>
<keyword evidence="2" id="KW-1185">Reference proteome</keyword>